<feature type="transmembrane region" description="Helical" evidence="1">
    <location>
        <begin position="325"/>
        <end position="344"/>
    </location>
</feature>
<dbReference type="STRING" id="28083.Lbir_2442"/>
<evidence type="ECO:0000256" key="1">
    <source>
        <dbReference type="SAM" id="Phobius"/>
    </source>
</evidence>
<dbReference type="OrthoDB" id="5652027at2"/>
<keyword evidence="1" id="KW-0472">Membrane</keyword>
<evidence type="ECO:0000313" key="2">
    <source>
        <dbReference type="EMBL" id="KTC68909.1"/>
    </source>
</evidence>
<evidence type="ECO:0000313" key="5">
    <source>
        <dbReference type="Proteomes" id="UP000255066"/>
    </source>
</evidence>
<keyword evidence="1" id="KW-1133">Transmembrane helix</keyword>
<accession>A0A378I9G1</accession>
<protein>
    <submittedName>
        <fullName evidence="3">Uncharacterized protein</fullName>
    </submittedName>
</protein>
<name>A0A378I9G1_9GAMM</name>
<reference evidence="3 5" key="2">
    <citation type="submission" date="2018-06" db="EMBL/GenBank/DDBJ databases">
        <authorList>
            <consortium name="Pathogen Informatics"/>
            <person name="Doyle S."/>
        </authorList>
    </citation>
    <scope>NUCLEOTIDE SEQUENCE [LARGE SCALE GENOMIC DNA]</scope>
    <source>
        <strain evidence="3 5">NCTC12437</strain>
    </source>
</reference>
<gene>
    <name evidence="2" type="ORF">Lbir_2442</name>
    <name evidence="3" type="ORF">NCTC12437_01198</name>
</gene>
<feature type="transmembrane region" description="Helical" evidence="1">
    <location>
        <begin position="536"/>
        <end position="559"/>
    </location>
</feature>
<keyword evidence="4" id="KW-1185">Reference proteome</keyword>
<evidence type="ECO:0000313" key="4">
    <source>
        <dbReference type="Proteomes" id="UP000054735"/>
    </source>
</evidence>
<dbReference type="RefSeq" id="WP_058524443.1">
    <property type="nucleotide sequence ID" value="NZ_CAAAHV010000003.1"/>
</dbReference>
<organism evidence="3 5">
    <name type="scientific">Legionella birminghamensis</name>
    <dbReference type="NCBI Taxonomy" id="28083"/>
    <lineage>
        <taxon>Bacteria</taxon>
        <taxon>Pseudomonadati</taxon>
        <taxon>Pseudomonadota</taxon>
        <taxon>Gammaproteobacteria</taxon>
        <taxon>Legionellales</taxon>
        <taxon>Legionellaceae</taxon>
        <taxon>Legionella</taxon>
    </lineage>
</organism>
<feature type="transmembrane region" description="Helical" evidence="1">
    <location>
        <begin position="565"/>
        <end position="583"/>
    </location>
</feature>
<dbReference type="Proteomes" id="UP000054735">
    <property type="component" value="Unassembled WGS sequence"/>
</dbReference>
<dbReference type="EMBL" id="UGNW01000001">
    <property type="protein sequence ID" value="STX31425.1"/>
    <property type="molecule type" value="Genomic_DNA"/>
</dbReference>
<dbReference type="AlphaFoldDB" id="A0A378I9G1"/>
<dbReference type="Proteomes" id="UP000255066">
    <property type="component" value="Unassembled WGS sequence"/>
</dbReference>
<evidence type="ECO:0000313" key="3">
    <source>
        <dbReference type="EMBL" id="STX31425.1"/>
    </source>
</evidence>
<dbReference type="EMBL" id="LNXT01000044">
    <property type="protein sequence ID" value="KTC68909.1"/>
    <property type="molecule type" value="Genomic_DNA"/>
</dbReference>
<feature type="transmembrane region" description="Helical" evidence="1">
    <location>
        <begin position="356"/>
        <end position="378"/>
    </location>
</feature>
<reference evidence="2 4" key="1">
    <citation type="submission" date="2015-11" db="EMBL/GenBank/DDBJ databases">
        <title>Genomic analysis of 38 Legionella species identifies large and diverse effector repertoires.</title>
        <authorList>
            <person name="Burstein D."/>
            <person name="Amaro F."/>
            <person name="Zusman T."/>
            <person name="Lifshitz Z."/>
            <person name="Cohen O."/>
            <person name="Gilbert J.A."/>
            <person name="Pupko T."/>
            <person name="Shuman H.A."/>
            <person name="Segal G."/>
        </authorList>
    </citation>
    <scope>NUCLEOTIDE SEQUENCE [LARGE SCALE GENOMIC DNA]</scope>
    <source>
        <strain evidence="2 4">CDC#1407-AL-14</strain>
    </source>
</reference>
<sequence length="628" mass="70357">MAELSEVAGLTRKVEQLIKQRTINGFPDNLSRELEETAALLKEKECPLNESLHSLLIRLHLLSISLLKDNSRIANEEKLRIAKNIIACTHLIRQSNNEPENIKYHKQLRRLLNSNAFECRKYTSPWAHYPLAIVDSVVNAVNYGRAGIFRTDYARSRFATKDYISENLEHFTLVNRSNTSRLILSCLRPVESAPTDKELTSHLNIEITNAFGHFTEQNKEKLKLCEEMTALVAALNAIAKQLIAARHNQVIYNAGEKAFLACQDLVLELLGDKKISIEKIRRLTACFNQTARVIQNPGNKEEVIKLSDMVEKSDYSRYQADREKTSYAVIHILVSAALLGLAIFEAVASHGLSMAVHAWIISAEGASLGVGLGQLYYFSNSEQRKTLFFDSMDKMCRASRLASSHDDWTNQSDLANRRTALLNEVNAAKFNDNTILSDEVSDLFAALEALQKSIHFARHELLQQQAEIVLSCAQDLALDLLRADKPSLKRIQKLRQAVNAAQKVIEEPGNPEAIHRLTKIIHQASYEDTRVIKRDIAIAFLLALSSLVLFAVTIAGTILSGGGTAGTILSPFMLMIMSINRLIHAFQHQKTSFREEAQKLSDYSELMGDMEETDPDIELQHTAVIGAI</sequence>
<keyword evidence="1" id="KW-0812">Transmembrane</keyword>
<proteinExistence type="predicted"/>